<dbReference type="Pfam" id="PF13365">
    <property type="entry name" value="Trypsin_2"/>
    <property type="match status" value="1"/>
</dbReference>
<evidence type="ECO:0000313" key="4">
    <source>
        <dbReference type="EMBL" id="MFD1031876.1"/>
    </source>
</evidence>
<name>A0ABW3LEV1_9BACL</name>
<evidence type="ECO:0000259" key="3">
    <source>
        <dbReference type="Pfam" id="PF22819"/>
    </source>
</evidence>
<dbReference type="Proteomes" id="UP001597109">
    <property type="component" value="Unassembled WGS sequence"/>
</dbReference>
<organism evidence="4 5">
    <name type="scientific">Metaplanococcus flavidus</name>
    <dbReference type="NCBI Taxonomy" id="569883"/>
    <lineage>
        <taxon>Bacteria</taxon>
        <taxon>Bacillati</taxon>
        <taxon>Bacillota</taxon>
        <taxon>Bacilli</taxon>
        <taxon>Bacillales</taxon>
        <taxon>Caryophanaceae</taxon>
        <taxon>Metaplanococcus</taxon>
    </lineage>
</organism>
<dbReference type="PANTHER" id="PTHR22939">
    <property type="entry name" value="SERINE PROTEASE FAMILY S1C HTRA-RELATED"/>
    <property type="match status" value="1"/>
</dbReference>
<reference evidence="5" key="1">
    <citation type="journal article" date="2019" name="Int. J. Syst. Evol. Microbiol.">
        <title>The Global Catalogue of Microorganisms (GCM) 10K type strain sequencing project: providing services to taxonomists for standard genome sequencing and annotation.</title>
        <authorList>
            <consortium name="The Broad Institute Genomics Platform"/>
            <consortium name="The Broad Institute Genome Sequencing Center for Infectious Disease"/>
            <person name="Wu L."/>
            <person name="Ma J."/>
        </authorList>
    </citation>
    <scope>NUCLEOTIDE SEQUENCE [LARGE SCALE GENOMIC DNA]</scope>
    <source>
        <strain evidence="5">CCUG 56756</strain>
    </source>
</reference>
<evidence type="ECO:0000313" key="5">
    <source>
        <dbReference type="Proteomes" id="UP001597109"/>
    </source>
</evidence>
<dbReference type="GO" id="GO:0006508">
    <property type="term" value="P:proteolysis"/>
    <property type="evidence" value="ECO:0007669"/>
    <property type="project" value="UniProtKB-KW"/>
</dbReference>
<comment type="caution">
    <text evidence="4">The sequence shown here is derived from an EMBL/GenBank/DDBJ whole genome shotgun (WGS) entry which is preliminary data.</text>
</comment>
<feature type="domain" description="TcaA protein NTF2-like" evidence="3">
    <location>
        <begin position="326"/>
        <end position="439"/>
    </location>
</feature>
<keyword evidence="4" id="KW-0378">Hydrolase</keyword>
<dbReference type="InterPro" id="IPR009003">
    <property type="entry name" value="Peptidase_S1_PA"/>
</dbReference>
<feature type="compositionally biased region" description="Acidic residues" evidence="2">
    <location>
        <begin position="70"/>
        <end position="98"/>
    </location>
</feature>
<keyword evidence="5" id="KW-1185">Reference proteome</keyword>
<evidence type="ECO:0000256" key="2">
    <source>
        <dbReference type="SAM" id="MobiDB-lite"/>
    </source>
</evidence>
<dbReference type="SUPFAM" id="SSF50494">
    <property type="entry name" value="Trypsin-like serine proteases"/>
    <property type="match status" value="1"/>
</dbReference>
<dbReference type="Gene3D" id="2.40.10.120">
    <property type="match status" value="1"/>
</dbReference>
<dbReference type="Pfam" id="PF22819">
    <property type="entry name" value="TcaA_5th"/>
    <property type="match status" value="1"/>
</dbReference>
<dbReference type="EMBL" id="JBHTKI010000014">
    <property type="protein sequence ID" value="MFD1031876.1"/>
    <property type="molecule type" value="Genomic_DNA"/>
</dbReference>
<sequence>MKKKAPNKAFLILVSILFLAVLGITLAVYFPGNDEVAESATESLEQTSFEGRGYDSPFKIDAEKTLVPEDNQESEGSVDDLRDEDDQPETLPDEEVTESGEASESAAEEEEKEQPVNLETLIANSISSVYTIYTDLEQGSGFLFNEQGDIVTNAHVVKDASYVTVMGSDGEFYDGQVVGVSKTTDIALIRVIGLEGKKPLAMEESEATVNTPVFTLGSPGNVNNTSTIGEITAVGKDFTDVYQYDGLYEMTAEIKQGSSGGPLISAQTGKIIGINSIVLTDDPKIGYAIPLHTVMPQLEEWAAKDLPVEEEAEVVMPNIEDAYLSEELLRNFMTDFYDLIAPSLEYQEGHYYRYFLLEGSQAETAAVEMVEGMKSENRTFQSVETSISDVEIHDDRAEVFISANFTFIDPADDKLVSISHSYVYEVVIDEFGDYQIQSMRNQN</sequence>
<dbReference type="PANTHER" id="PTHR22939:SF129">
    <property type="entry name" value="SERINE PROTEASE HTRA2, MITOCHONDRIAL"/>
    <property type="match status" value="1"/>
</dbReference>
<dbReference type="InterPro" id="IPR054528">
    <property type="entry name" value="TcaA_5th"/>
</dbReference>
<protein>
    <submittedName>
        <fullName evidence="4">S1C family serine protease</fullName>
        <ecNumber evidence="4">3.4.21.-</ecNumber>
    </submittedName>
</protein>
<dbReference type="RefSeq" id="WP_379082474.1">
    <property type="nucleotide sequence ID" value="NZ_JBHTKI010000014.1"/>
</dbReference>
<keyword evidence="4" id="KW-0645">Protease</keyword>
<gene>
    <name evidence="4" type="ORF">ACFQ1X_10585</name>
</gene>
<feature type="compositionally biased region" description="Basic and acidic residues" evidence="2">
    <location>
        <begin position="58"/>
        <end position="67"/>
    </location>
</feature>
<dbReference type="GO" id="GO:0008233">
    <property type="term" value="F:peptidase activity"/>
    <property type="evidence" value="ECO:0007669"/>
    <property type="project" value="UniProtKB-KW"/>
</dbReference>
<dbReference type="PRINTS" id="PR00834">
    <property type="entry name" value="PROTEASES2C"/>
</dbReference>
<dbReference type="EC" id="3.4.21.-" evidence="4"/>
<feature type="region of interest" description="Disordered" evidence="2">
    <location>
        <begin position="41"/>
        <end position="117"/>
    </location>
</feature>
<dbReference type="InterPro" id="IPR001940">
    <property type="entry name" value="Peptidase_S1C"/>
</dbReference>
<evidence type="ECO:0000256" key="1">
    <source>
        <dbReference type="ARBA" id="ARBA00022825"/>
    </source>
</evidence>
<proteinExistence type="predicted"/>
<keyword evidence="1" id="KW-0720">Serine protease</keyword>
<accession>A0ABW3LEV1</accession>